<evidence type="ECO:0000313" key="4">
    <source>
        <dbReference type="Proteomes" id="UP000824201"/>
    </source>
</evidence>
<reference evidence="3" key="2">
    <citation type="journal article" date="2021" name="PeerJ">
        <title>Extensive microbial diversity within the chicken gut microbiome revealed by metagenomics and culture.</title>
        <authorList>
            <person name="Gilroy R."/>
            <person name="Ravi A."/>
            <person name="Getino M."/>
            <person name="Pursley I."/>
            <person name="Horton D.L."/>
            <person name="Alikhan N.F."/>
            <person name="Baker D."/>
            <person name="Gharbi K."/>
            <person name="Hall N."/>
            <person name="Watson M."/>
            <person name="Adriaenssens E.M."/>
            <person name="Foster-Nyarko E."/>
            <person name="Jarju S."/>
            <person name="Secka A."/>
            <person name="Antonio M."/>
            <person name="Oren A."/>
            <person name="Chaudhuri R.R."/>
            <person name="La Ragione R."/>
            <person name="Hildebrand F."/>
            <person name="Pallen M.J."/>
        </authorList>
    </citation>
    <scope>NUCLEOTIDE SEQUENCE</scope>
    <source>
        <strain evidence="3">ChiW13-3771</strain>
    </source>
</reference>
<gene>
    <name evidence="3" type="ORF">IAC96_06420</name>
</gene>
<feature type="compositionally biased region" description="Basic and acidic residues" evidence="1">
    <location>
        <begin position="140"/>
        <end position="152"/>
    </location>
</feature>
<evidence type="ECO:0008006" key="5">
    <source>
        <dbReference type="Google" id="ProtNLM"/>
    </source>
</evidence>
<feature type="region of interest" description="Disordered" evidence="1">
    <location>
        <begin position="210"/>
        <end position="237"/>
    </location>
</feature>
<organism evidence="3 4">
    <name type="scientific">Candidatus Fimimorpha faecalis</name>
    <dbReference type="NCBI Taxonomy" id="2840824"/>
    <lineage>
        <taxon>Bacteria</taxon>
        <taxon>Bacillati</taxon>
        <taxon>Bacillota</taxon>
        <taxon>Clostridia</taxon>
        <taxon>Eubacteriales</taxon>
        <taxon>Candidatus Fimimorpha</taxon>
    </lineage>
</organism>
<sequence length="1334" mass="150937">MRGKLKKIIAVSGIILVIVSVPFQYIWANQEDTDRRSFVAEQIIEEGTEYGSVVEKKEEIKMKTEQEAEETLEEQTKESEESEKQTEIQAQEKTNEEETSIEKQTSEEKESVEKQTSEEETSTEKQPGEEEKSTNNNTEKSTENSEVEREMNGNEEIPSSQQSDIQESDSVEEASTELQSEVVPEVEKNAASSILTASQEEPLGKYAQINSIRKSKRNTGTLPFDSNDEQGNDSSAENNIVRSFDKIFYEFELTLGIKEGSGVLKTQGGKIYTQAKLPTDLSATWNSDAFQWMENCEISADGKIITGYYKIEDSIQSAPGSQLLNFEANVNGCANNAEIIPEFLFYLEGNEESEYKQYRDDPIRVTAIPRYNIQLEWDRGTSAYKGIEIELDGERNKLYTVGFGFQLYGESPEKGLKGIEIPDGELNFDIDVSLIKKSHQEDTSGEDVTDGNVKFLTAKPNTKAIWEEDLTDHSYTQLLNEIGEYSKYSTHLPLSSGNKVFASDNRSQQVYHNGQISVQQNGNTLHVRVSDYAIDGIFPYRWASSSNETEHNFTDQIGYICTGNLFYAVALNDQTFGAENSNCYLSFEAKNMSVRSIGGMNCQEDQNLSDQQLSTMHVEYKDGKMATGNYSYTVDLNDKMKSGERLQSTFENGDGRTMAGTNIALITEVALDASNPLTHAGYAMNLLCKIDDECYEPITYQDGSEYAFFDQWNNYSEEITFNLLYAAKKDKTGWTSDEEMAEMPMQDLIYFDTIQELKQTGAVCVGVMYESTSGVLKPGSTARVRVPVHIKETSVVDQVYQFIGNVRIWGIDHPLDRSEQTFLNPDAVYPAAAFAWKPDYIKTQYDGNGMIIGGHDPGYKNGNSMIIVGGFTSITKSVSDKTEQGEAKTIYDLRNMEHIVSYILYPSFVSSAELEEEIRVKDNIVIEDILPRGLSYIDGSSNYENPEIELLEDGSTKLKWHIKDWEINTEKDPITYQAEISLTSMNGTQYKNYATIHAPNVDNSAEVFRSDSYSITTVNLAGHRIFKEALNDVIQINDIMEYKINYLNMTEQRVNNVAILDILPYNEDGRMTAYHGNYKVMALYPENTKENTSYEIYGTNDITVRDKNVGEIDINDGTWELIGTKADEIQVEKELTAIYIKGDFEAYEEFSMKLCLDPENCSGGDWYYNDFTVKTGTESDIIQAVPVGIQVMEQKITVTKKIRAEEYYKAFGNPFFCFCLEGELNNGEQCRLYRSVEFTEDYIKDHTNEDGTVQMTVEFEDLELGVYRLSEQNLWRYDLESINEISENGTLEGDSVVFQMDTGKAGNAVFTNRIKRWDKLTHAVSVINEIKKKN</sequence>
<feature type="compositionally biased region" description="Basic and acidic residues" evidence="1">
    <location>
        <begin position="93"/>
        <end position="133"/>
    </location>
</feature>
<accession>A0A9D1EEG5</accession>
<evidence type="ECO:0000256" key="1">
    <source>
        <dbReference type="SAM" id="MobiDB-lite"/>
    </source>
</evidence>
<dbReference type="Proteomes" id="UP000824201">
    <property type="component" value="Unassembled WGS sequence"/>
</dbReference>
<comment type="caution">
    <text evidence="3">The sequence shown here is derived from an EMBL/GenBank/DDBJ whole genome shotgun (WGS) entry which is preliminary data.</text>
</comment>
<proteinExistence type="predicted"/>
<feature type="region of interest" description="Disordered" evidence="1">
    <location>
        <begin position="45"/>
        <end position="186"/>
    </location>
</feature>
<feature type="compositionally biased region" description="Basic and acidic residues" evidence="1">
    <location>
        <begin position="54"/>
        <end position="66"/>
    </location>
</feature>
<feature type="compositionally biased region" description="Basic and acidic residues" evidence="1">
    <location>
        <begin position="74"/>
        <end position="86"/>
    </location>
</feature>
<keyword evidence="2" id="KW-0472">Membrane</keyword>
<dbReference type="EMBL" id="DVHN01000072">
    <property type="protein sequence ID" value="HIR88571.1"/>
    <property type="molecule type" value="Genomic_DNA"/>
</dbReference>
<keyword evidence="2" id="KW-0812">Transmembrane</keyword>
<feature type="compositionally biased region" description="Low complexity" evidence="1">
    <location>
        <begin position="155"/>
        <end position="165"/>
    </location>
</feature>
<feature type="compositionally biased region" description="Acidic residues" evidence="1">
    <location>
        <begin position="166"/>
        <end position="175"/>
    </location>
</feature>
<reference evidence="3" key="1">
    <citation type="submission" date="2020-10" db="EMBL/GenBank/DDBJ databases">
        <authorList>
            <person name="Gilroy R."/>
        </authorList>
    </citation>
    <scope>NUCLEOTIDE SEQUENCE</scope>
    <source>
        <strain evidence="3">ChiW13-3771</strain>
    </source>
</reference>
<feature type="transmembrane region" description="Helical" evidence="2">
    <location>
        <begin position="7"/>
        <end position="27"/>
    </location>
</feature>
<evidence type="ECO:0000256" key="2">
    <source>
        <dbReference type="SAM" id="Phobius"/>
    </source>
</evidence>
<keyword evidence="2" id="KW-1133">Transmembrane helix</keyword>
<name>A0A9D1EEG5_9FIRM</name>
<evidence type="ECO:0000313" key="3">
    <source>
        <dbReference type="EMBL" id="HIR88571.1"/>
    </source>
</evidence>
<protein>
    <recommendedName>
        <fullName evidence="5">DUF11 domain-containing protein</fullName>
    </recommendedName>
</protein>